<dbReference type="EMBL" id="CP060633">
    <property type="protein sequence ID" value="QNM02172.1"/>
    <property type="molecule type" value="Genomic_DNA"/>
</dbReference>
<feature type="transmembrane region" description="Helical" evidence="1">
    <location>
        <begin position="358"/>
        <end position="379"/>
    </location>
</feature>
<feature type="transmembrane region" description="Helical" evidence="1">
    <location>
        <begin position="223"/>
        <end position="239"/>
    </location>
</feature>
<keyword evidence="1" id="KW-1133">Transmembrane helix</keyword>
<feature type="transmembrane region" description="Helical" evidence="1">
    <location>
        <begin position="391"/>
        <end position="412"/>
    </location>
</feature>
<feature type="transmembrane region" description="Helical" evidence="1">
    <location>
        <begin position="196"/>
        <end position="211"/>
    </location>
</feature>
<feature type="transmembrane region" description="Helical" evidence="1">
    <location>
        <begin position="94"/>
        <end position="114"/>
    </location>
</feature>
<gene>
    <name evidence="2" type="ORF">H9Q77_14015</name>
</gene>
<evidence type="ECO:0000313" key="3">
    <source>
        <dbReference type="Proteomes" id="UP000515981"/>
    </source>
</evidence>
<evidence type="ECO:0000313" key="2">
    <source>
        <dbReference type="EMBL" id="QNM02172.1"/>
    </source>
</evidence>
<evidence type="ECO:0000256" key="1">
    <source>
        <dbReference type="SAM" id="Phobius"/>
    </source>
</evidence>
<dbReference type="RefSeq" id="WP_022154326.1">
    <property type="nucleotide sequence ID" value="NZ_CP060633.1"/>
</dbReference>
<keyword evidence="3" id="KW-1185">Reference proteome</keyword>
<feature type="transmembrane region" description="Helical" evidence="1">
    <location>
        <begin position="418"/>
        <end position="439"/>
    </location>
</feature>
<feature type="transmembrane region" description="Helical" evidence="1">
    <location>
        <begin position="12"/>
        <end position="31"/>
    </location>
</feature>
<organism evidence="2 3">
    <name type="scientific">Simiaoa sunii</name>
    <dbReference type="NCBI Taxonomy" id="2763672"/>
    <lineage>
        <taxon>Bacteria</taxon>
        <taxon>Bacillati</taxon>
        <taxon>Bacillota</taxon>
        <taxon>Clostridia</taxon>
        <taxon>Lachnospirales</taxon>
        <taxon>Lachnospiraceae</taxon>
        <taxon>Simiaoa</taxon>
    </lineage>
</organism>
<accession>A0A7G9FUE0</accession>
<keyword evidence="1" id="KW-0812">Transmembrane</keyword>
<name>A0A7G9FUE0_9FIRM</name>
<dbReference type="Proteomes" id="UP000515981">
    <property type="component" value="Chromosome"/>
</dbReference>
<dbReference type="AlphaFoldDB" id="A0A7G9FUE0"/>
<reference evidence="2 3" key="1">
    <citation type="submission" date="2020-08" db="EMBL/GenBank/DDBJ databases">
        <authorList>
            <person name="Liu C."/>
            <person name="Sun Q."/>
        </authorList>
    </citation>
    <scope>NUCLEOTIDE SEQUENCE [LARGE SCALE GENOMIC DNA]</scope>
    <source>
        <strain evidence="2 3">NSJ-8</strain>
    </source>
</reference>
<protein>
    <submittedName>
        <fullName evidence="2">Uncharacterized protein</fullName>
    </submittedName>
</protein>
<sequence>MILDKSNKYDKGKVALTIIWTLLFTTFIMIANMPKDVSETQYSWYKLSILDEYIEIIRNGSVPPFLSINGHSWGYGLYLPYLANALNIDESWKILAYLNLTFSWFAIIFVTYKIYKITKNLFLTSIAPVLLHIFVGNYLYGYNSDTFWPAGWALVITFPLIYDFIKANSIKKELYYICFIGGGCSVSNIVRNHNGITVLAVVVLICILRAVKRLRDGNIKGTFASVFEIVIFYLCYGLFDKYLPLFIGTIMGQKVLNNTGFFWHSILCGLGVYDNKYGLAWSDDTIRGIVGSIYTNVPTDEFYSNEYFEACKAYFFDIFTRDPGFVISTWMNKFGKTLINVMQIEFTNVKDLYLSQGIINVHNLLIPTLITAGGLVYCNARKLFSINEKRLLITLVLISFIEMLVGTIQSVIGYVDTRYFQTALVGMGFTIFLVAIFCCSRIKVIEGKINVVHNGGANDAL</sequence>
<feature type="transmembrane region" description="Helical" evidence="1">
    <location>
        <begin position="121"/>
        <end position="140"/>
    </location>
</feature>
<keyword evidence="1" id="KW-0472">Membrane</keyword>
<dbReference type="KEGG" id="ssun:H9Q77_14015"/>
<proteinExistence type="predicted"/>
<feature type="transmembrane region" description="Helical" evidence="1">
    <location>
        <begin position="146"/>
        <end position="162"/>
    </location>
</feature>